<evidence type="ECO:0000313" key="5">
    <source>
        <dbReference type="Proteomes" id="UP000053201"/>
    </source>
</evidence>
<keyword evidence="5" id="KW-1185">Reference proteome</keyword>
<dbReference type="STRING" id="645134.A0A0L0HGW0"/>
<dbReference type="Proteomes" id="UP000053201">
    <property type="component" value="Unassembled WGS sequence"/>
</dbReference>
<dbReference type="OrthoDB" id="70588at2759"/>
<gene>
    <name evidence="4" type="ORF">SPPG_03817</name>
</gene>
<feature type="compositionally biased region" description="Basic and acidic residues" evidence="2">
    <location>
        <begin position="20"/>
        <end position="31"/>
    </location>
</feature>
<dbReference type="Gene3D" id="1.10.168.10">
    <property type="entry name" value="Phosducin, domain 2"/>
    <property type="match status" value="1"/>
</dbReference>
<protein>
    <recommendedName>
        <fullName evidence="3">Phosducin domain-containing protein</fullName>
    </recommendedName>
</protein>
<accession>A0A0L0HGW0</accession>
<reference evidence="4 5" key="1">
    <citation type="submission" date="2009-08" db="EMBL/GenBank/DDBJ databases">
        <title>The Genome Sequence of Spizellomyces punctatus strain DAOM BR117.</title>
        <authorList>
            <consortium name="The Broad Institute Genome Sequencing Platform"/>
            <person name="Russ C."/>
            <person name="Cuomo C."/>
            <person name="Shea T."/>
            <person name="Young S.K."/>
            <person name="Zeng Q."/>
            <person name="Koehrsen M."/>
            <person name="Haas B."/>
            <person name="Borodovsky M."/>
            <person name="Guigo R."/>
            <person name="Alvarado L."/>
            <person name="Berlin A."/>
            <person name="Bochicchio J."/>
            <person name="Borenstein D."/>
            <person name="Chapman S."/>
            <person name="Chen Z."/>
            <person name="Engels R."/>
            <person name="Freedman E."/>
            <person name="Gellesch M."/>
            <person name="Goldberg J."/>
            <person name="Griggs A."/>
            <person name="Gujja S."/>
            <person name="Heiman D."/>
            <person name="Hepburn T."/>
            <person name="Howarth C."/>
            <person name="Jen D."/>
            <person name="Larson L."/>
            <person name="Lewis B."/>
            <person name="Mehta T."/>
            <person name="Park D."/>
            <person name="Pearson M."/>
            <person name="Roberts A."/>
            <person name="Saif S."/>
            <person name="Shenoy N."/>
            <person name="Sisk P."/>
            <person name="Stolte C."/>
            <person name="Sykes S."/>
            <person name="Thomson T."/>
            <person name="Walk T."/>
            <person name="White J."/>
            <person name="Yandava C."/>
            <person name="Burger G."/>
            <person name="Gray M.W."/>
            <person name="Holland P.W.H."/>
            <person name="King N."/>
            <person name="Lang F.B.F."/>
            <person name="Roger A.J."/>
            <person name="Ruiz-Trillo I."/>
            <person name="Lander E."/>
            <person name="Nusbaum C."/>
        </authorList>
    </citation>
    <scope>NUCLEOTIDE SEQUENCE [LARGE SCALE GENOMIC DNA]</scope>
    <source>
        <strain evidence="4 5">DAOM BR117</strain>
    </source>
</reference>
<proteinExistence type="inferred from homology"/>
<dbReference type="InterPro" id="IPR051499">
    <property type="entry name" value="Phosducin-like_reg"/>
</dbReference>
<comment type="similarity">
    <text evidence="1">Belongs to the phosducin family.</text>
</comment>
<name>A0A0L0HGW0_SPIPD</name>
<dbReference type="InterPro" id="IPR023196">
    <property type="entry name" value="Phosducin_N_dom_sf"/>
</dbReference>
<dbReference type="GeneID" id="27687305"/>
<dbReference type="Gene3D" id="3.40.30.10">
    <property type="entry name" value="Glutaredoxin"/>
    <property type="match status" value="1"/>
</dbReference>
<feature type="domain" description="Phosducin" evidence="3">
    <location>
        <begin position="63"/>
        <end position="300"/>
    </location>
</feature>
<dbReference type="VEuPathDB" id="FungiDB:SPPG_03817"/>
<dbReference type="InParanoid" id="A0A0L0HGW0"/>
<feature type="compositionally biased region" description="Acidic residues" evidence="2">
    <location>
        <begin position="32"/>
        <end position="47"/>
    </location>
</feature>
<dbReference type="InterPro" id="IPR036249">
    <property type="entry name" value="Thioredoxin-like_sf"/>
</dbReference>
<evidence type="ECO:0000256" key="2">
    <source>
        <dbReference type="SAM" id="MobiDB-lite"/>
    </source>
</evidence>
<evidence type="ECO:0000256" key="1">
    <source>
        <dbReference type="ARBA" id="ARBA00009686"/>
    </source>
</evidence>
<dbReference type="AlphaFoldDB" id="A0A0L0HGW0"/>
<evidence type="ECO:0000259" key="3">
    <source>
        <dbReference type="Pfam" id="PF02114"/>
    </source>
</evidence>
<organism evidence="4 5">
    <name type="scientific">Spizellomyces punctatus (strain DAOM BR117)</name>
    <dbReference type="NCBI Taxonomy" id="645134"/>
    <lineage>
        <taxon>Eukaryota</taxon>
        <taxon>Fungi</taxon>
        <taxon>Fungi incertae sedis</taxon>
        <taxon>Chytridiomycota</taxon>
        <taxon>Chytridiomycota incertae sedis</taxon>
        <taxon>Chytridiomycetes</taxon>
        <taxon>Spizellomycetales</taxon>
        <taxon>Spizellomycetaceae</taxon>
        <taxon>Spizellomyces</taxon>
    </lineage>
</organism>
<feature type="region of interest" description="Disordered" evidence="2">
    <location>
        <begin position="1"/>
        <end position="61"/>
    </location>
</feature>
<dbReference type="EMBL" id="KQ257455">
    <property type="protein sequence ID" value="KND00696.1"/>
    <property type="molecule type" value="Genomic_DNA"/>
</dbReference>
<dbReference type="InterPro" id="IPR024253">
    <property type="entry name" value="Phosducin_thioredoxin-like_dom"/>
</dbReference>
<dbReference type="RefSeq" id="XP_016608735.1">
    <property type="nucleotide sequence ID" value="XM_016752065.1"/>
</dbReference>
<dbReference type="PANTHER" id="PTHR46052:SF1">
    <property type="entry name" value="PHOSDUCIN-LIKE PROTEIN"/>
    <property type="match status" value="1"/>
</dbReference>
<dbReference type="PANTHER" id="PTHR46052">
    <property type="entry name" value="PHOSDUCIN-LIKE PROTEIN"/>
    <property type="match status" value="1"/>
</dbReference>
<evidence type="ECO:0000313" key="4">
    <source>
        <dbReference type="EMBL" id="KND00696.1"/>
    </source>
</evidence>
<dbReference type="Pfam" id="PF02114">
    <property type="entry name" value="Phosducin"/>
    <property type="match status" value="1"/>
</dbReference>
<dbReference type="SUPFAM" id="SSF52833">
    <property type="entry name" value="Thioredoxin-like"/>
    <property type="match status" value="1"/>
</dbReference>
<dbReference type="OMA" id="GIIEMMP"/>
<dbReference type="eggNOG" id="KOG3171">
    <property type="taxonomic scope" value="Eukaryota"/>
</dbReference>
<sequence>MTDFDERLLRAITGNTGVESHFEPGDRRNPDSDPDSDDGLSDGEDAATEFTPDMDATTTRAMSDAALRRALDIGGAKTGPKGVMADYKFHQRQERARRELKQQNAVSKYESKALKSGWLARQLASEETPQNQGASADDISAEELLEELENEEEDEYIKEYRLKRLLELAQNAQRPRFGTVVDLQSADDYLSAIDDEDPSVTVLIHLYQPRIEACRTANTLMDLLAQRHSHTKFCRILSHVADEGFDQVALPAMLAYVGGELKATVMRVLDEVEGWKRTGRCTVEEFENVLTEWGLLDEVSIVGEKLGGMCVGGV</sequence>